<evidence type="ECO:0000313" key="3">
    <source>
        <dbReference type="Proteomes" id="UP000265618"/>
    </source>
</evidence>
<dbReference type="InterPro" id="IPR016181">
    <property type="entry name" value="Acyl_CoA_acyltransferase"/>
</dbReference>
<dbReference type="SUPFAM" id="SSF55729">
    <property type="entry name" value="Acyl-CoA N-acyltransferases (Nat)"/>
    <property type="match status" value="1"/>
</dbReference>
<proteinExistence type="predicted"/>
<protein>
    <recommendedName>
        <fullName evidence="1">N-acetyltransferase domain-containing protein</fullName>
    </recommendedName>
</protein>
<dbReference type="GO" id="GO:0016747">
    <property type="term" value="F:acyltransferase activity, transferring groups other than amino-acyl groups"/>
    <property type="evidence" value="ECO:0007669"/>
    <property type="project" value="InterPro"/>
</dbReference>
<dbReference type="Gene3D" id="3.40.630.30">
    <property type="match status" value="1"/>
</dbReference>
<reference evidence="2 3" key="1">
    <citation type="journal article" date="2018" name="PLoS ONE">
        <title>The draft genome of Kipferlia bialata reveals reductive genome evolution in fornicate parasites.</title>
        <authorList>
            <person name="Tanifuji G."/>
            <person name="Takabayashi S."/>
            <person name="Kume K."/>
            <person name="Takagi M."/>
            <person name="Nakayama T."/>
            <person name="Kamikawa R."/>
            <person name="Inagaki Y."/>
            <person name="Hashimoto T."/>
        </authorList>
    </citation>
    <scope>NUCLEOTIDE SEQUENCE [LARGE SCALE GENOMIC DNA]</scope>
    <source>
        <strain evidence="2">NY0173</strain>
    </source>
</reference>
<name>A0A9K3GFZ4_9EUKA</name>
<keyword evidence="3" id="KW-1185">Reference proteome</keyword>
<dbReference type="AlphaFoldDB" id="A0A9K3GFZ4"/>
<dbReference type="EMBL" id="BDIP01000333">
    <property type="protein sequence ID" value="GIQ81210.1"/>
    <property type="molecule type" value="Genomic_DNA"/>
</dbReference>
<dbReference type="Proteomes" id="UP000265618">
    <property type="component" value="Unassembled WGS sequence"/>
</dbReference>
<organism evidence="2 3">
    <name type="scientific">Kipferlia bialata</name>
    <dbReference type="NCBI Taxonomy" id="797122"/>
    <lineage>
        <taxon>Eukaryota</taxon>
        <taxon>Metamonada</taxon>
        <taxon>Carpediemonas-like organisms</taxon>
        <taxon>Kipferlia</taxon>
    </lineage>
</organism>
<gene>
    <name evidence="2" type="ORF">KIPB_002133</name>
</gene>
<evidence type="ECO:0000313" key="2">
    <source>
        <dbReference type="EMBL" id="GIQ81210.1"/>
    </source>
</evidence>
<feature type="domain" description="N-acetyltransferase" evidence="1">
    <location>
        <begin position="82"/>
        <end position="138"/>
    </location>
</feature>
<dbReference type="InterPro" id="IPR000182">
    <property type="entry name" value="GNAT_dom"/>
</dbReference>
<accession>A0A9K3GFZ4</accession>
<comment type="caution">
    <text evidence="2">The sequence shown here is derived from an EMBL/GenBank/DDBJ whole genome shotgun (WGS) entry which is preliminary data.</text>
</comment>
<evidence type="ECO:0000259" key="1">
    <source>
        <dbReference type="Pfam" id="PF00583"/>
    </source>
</evidence>
<sequence length="201" mass="21877">MLQMVLSFPLPKSARYGGLSLLVPEGSLPTQPSAAMLGCPPGTADQVSAIPLLSMVTASFKYPSLAIAGSLLGRLGECHHKYTQDNHFYVYYITASSIMRGKGIGSTLMNKAKAQCDLPQHMSHLYLENSKDRNIGFYHGKHSLQVYEALHLSRRSGAYAPTTLYAMKRLPLADGVPLCVDGTESIDGVRTSFVMKDKVPK</sequence>
<dbReference type="Pfam" id="PF00583">
    <property type="entry name" value="Acetyltransf_1"/>
    <property type="match status" value="1"/>
</dbReference>